<dbReference type="AlphaFoldDB" id="T1HAE7"/>
<evidence type="ECO:0000313" key="4">
    <source>
        <dbReference type="Proteomes" id="UP000015103"/>
    </source>
</evidence>
<dbReference type="EMBL" id="ACPB03021607">
    <property type="status" value="NOT_ANNOTATED_CDS"/>
    <property type="molecule type" value="Genomic_DNA"/>
</dbReference>
<reference evidence="3" key="1">
    <citation type="submission" date="2015-05" db="UniProtKB">
        <authorList>
            <consortium name="EnsemblMetazoa"/>
        </authorList>
    </citation>
    <scope>IDENTIFICATION</scope>
</reference>
<proteinExistence type="predicted"/>
<dbReference type="InterPro" id="IPR001878">
    <property type="entry name" value="Znf_CCHC"/>
</dbReference>
<dbReference type="Proteomes" id="UP000015103">
    <property type="component" value="Unassembled WGS sequence"/>
</dbReference>
<dbReference type="SUPFAM" id="SSF57756">
    <property type="entry name" value="Retrovirus zinc finger-like domains"/>
    <property type="match status" value="1"/>
</dbReference>
<dbReference type="GO" id="GO:0008270">
    <property type="term" value="F:zinc ion binding"/>
    <property type="evidence" value="ECO:0007669"/>
    <property type="project" value="InterPro"/>
</dbReference>
<accession>T1HAE7</accession>
<dbReference type="InterPro" id="IPR036875">
    <property type="entry name" value="Znf_CCHC_sf"/>
</dbReference>
<dbReference type="PANTHER" id="PTHR33223:SF6">
    <property type="entry name" value="CCHC-TYPE DOMAIN-CONTAINING PROTEIN"/>
    <property type="match status" value="1"/>
</dbReference>
<dbReference type="HOGENOM" id="CLU_056454_0_0_1"/>
<feature type="compositionally biased region" description="Polar residues" evidence="1">
    <location>
        <begin position="287"/>
        <end position="297"/>
    </location>
</feature>
<feature type="compositionally biased region" description="Basic and acidic residues" evidence="1">
    <location>
        <begin position="319"/>
        <end position="329"/>
    </location>
</feature>
<organism evidence="3 4">
    <name type="scientific">Rhodnius prolixus</name>
    <name type="common">Triatomid bug</name>
    <dbReference type="NCBI Taxonomy" id="13249"/>
    <lineage>
        <taxon>Eukaryota</taxon>
        <taxon>Metazoa</taxon>
        <taxon>Ecdysozoa</taxon>
        <taxon>Arthropoda</taxon>
        <taxon>Hexapoda</taxon>
        <taxon>Insecta</taxon>
        <taxon>Pterygota</taxon>
        <taxon>Neoptera</taxon>
        <taxon>Paraneoptera</taxon>
        <taxon>Hemiptera</taxon>
        <taxon>Heteroptera</taxon>
        <taxon>Panheteroptera</taxon>
        <taxon>Cimicomorpha</taxon>
        <taxon>Reduviidae</taxon>
        <taxon>Triatominae</taxon>
        <taxon>Rhodnius</taxon>
    </lineage>
</organism>
<evidence type="ECO:0000313" key="3">
    <source>
        <dbReference type="EnsemblMetazoa" id="RPRC001002-PA"/>
    </source>
</evidence>
<feature type="domain" description="CCHC-type" evidence="2">
    <location>
        <begin position="372"/>
        <end position="388"/>
    </location>
</feature>
<dbReference type="OMA" id="MANMEEG"/>
<keyword evidence="4" id="KW-1185">Reference proteome</keyword>
<dbReference type="eggNOG" id="ENOG502T80S">
    <property type="taxonomic scope" value="Eukaryota"/>
</dbReference>
<dbReference type="VEuPathDB" id="VectorBase:RPRC001002"/>
<protein>
    <recommendedName>
        <fullName evidence="2">CCHC-type domain-containing protein</fullName>
    </recommendedName>
</protein>
<evidence type="ECO:0000259" key="2">
    <source>
        <dbReference type="SMART" id="SM00343"/>
    </source>
</evidence>
<feature type="domain" description="CCHC-type" evidence="2">
    <location>
        <begin position="350"/>
        <end position="366"/>
    </location>
</feature>
<feature type="region of interest" description="Disordered" evidence="1">
    <location>
        <begin position="266"/>
        <end position="333"/>
    </location>
</feature>
<dbReference type="STRING" id="13249.T1HAE7"/>
<dbReference type="Pfam" id="PF03732">
    <property type="entry name" value="Retrotrans_gag"/>
    <property type="match status" value="1"/>
</dbReference>
<dbReference type="InParanoid" id="T1HAE7"/>
<dbReference type="EnsemblMetazoa" id="RPRC001002-RA">
    <property type="protein sequence ID" value="RPRC001002-PA"/>
    <property type="gene ID" value="RPRC001002"/>
</dbReference>
<dbReference type="SMART" id="SM00343">
    <property type="entry name" value="ZnF_C2HC"/>
    <property type="match status" value="2"/>
</dbReference>
<dbReference type="Gene3D" id="4.10.60.10">
    <property type="entry name" value="Zinc finger, CCHC-type"/>
    <property type="match status" value="1"/>
</dbReference>
<dbReference type="PANTHER" id="PTHR33223">
    <property type="entry name" value="CCHC-TYPE DOMAIN-CONTAINING PROTEIN"/>
    <property type="match status" value="1"/>
</dbReference>
<sequence length="407" mass="46953">MSDFEQEEHTPEEPLLNWIYYLKKRELLELNSLWRLGPPDTVENLRLKVRSFFLNHSELWTVASDISVGETDMANMEEGTKAPAAVIPPLAGATTMYPPDYTLQFFSSLKFDNSSSLSPYDFLQRVNEKRKACRVSKEVLLAYLPELLDGTPLQWYRLEIDNWHSWEDFEASFRTTFFPPNYQEKLKKEIERRTQGEQEKVLDFAINIRTLCKRLTHPPPEAEVVSTIYNNLLPRYQLYIRRSEATSVGRLVELGQELERIEERAKTFRPPPSKARSMVPEAAYLPPQTSSGSSRKVSTVAMVEPTPKIKDKRKYKGSKNKEKAPDNRQESSAVTRIIEDNSNLSLVQSLCWNCLNIGHRYPECSKPRTILFCYHCGTRGITRKNCPNCTQRGNDQRASLKRSPLVP</sequence>
<dbReference type="GO" id="GO:0003676">
    <property type="term" value="F:nucleic acid binding"/>
    <property type="evidence" value="ECO:0007669"/>
    <property type="project" value="InterPro"/>
</dbReference>
<dbReference type="InterPro" id="IPR005162">
    <property type="entry name" value="Retrotrans_gag_dom"/>
</dbReference>
<evidence type="ECO:0000256" key="1">
    <source>
        <dbReference type="SAM" id="MobiDB-lite"/>
    </source>
</evidence>
<name>T1HAE7_RHOPR</name>